<feature type="transmembrane region" description="Helical" evidence="11">
    <location>
        <begin position="191"/>
        <end position="215"/>
    </location>
</feature>
<feature type="coiled-coil region" evidence="10">
    <location>
        <begin position="20"/>
        <end position="52"/>
    </location>
</feature>
<dbReference type="PANTHER" id="PTHR46065:SF3">
    <property type="entry name" value="FI20425P1"/>
    <property type="match status" value="1"/>
</dbReference>
<dbReference type="SUPFAM" id="SSF57850">
    <property type="entry name" value="RING/U-box"/>
    <property type="match status" value="1"/>
</dbReference>
<dbReference type="GO" id="GO:0008270">
    <property type="term" value="F:zinc ion binding"/>
    <property type="evidence" value="ECO:0007669"/>
    <property type="project" value="UniProtKB-KW"/>
</dbReference>
<reference evidence="13" key="1">
    <citation type="journal article" date="2020" name="Nature">
        <title>Giant virus diversity and host interactions through global metagenomics.</title>
        <authorList>
            <person name="Schulz F."/>
            <person name="Roux S."/>
            <person name="Paez-Espino D."/>
            <person name="Jungbluth S."/>
            <person name="Walsh D.A."/>
            <person name="Denef V.J."/>
            <person name="McMahon K.D."/>
            <person name="Konstantinidis K.T."/>
            <person name="Eloe-Fadrosh E.A."/>
            <person name="Kyrpides N.C."/>
            <person name="Woyke T."/>
        </authorList>
    </citation>
    <scope>NUCLEOTIDE SEQUENCE</scope>
    <source>
        <strain evidence="13">GVMAG-S-ERX555997-44</strain>
    </source>
</reference>
<dbReference type="InterPro" id="IPR013083">
    <property type="entry name" value="Znf_RING/FYVE/PHD"/>
</dbReference>
<keyword evidence="10" id="KW-0175">Coiled coil</keyword>
<proteinExistence type="predicted"/>
<evidence type="ECO:0000256" key="11">
    <source>
        <dbReference type="SAM" id="Phobius"/>
    </source>
</evidence>
<keyword evidence="9 11" id="KW-0472">Membrane</keyword>
<evidence type="ECO:0000313" key="13">
    <source>
        <dbReference type="EMBL" id="QHT37556.1"/>
    </source>
</evidence>
<sequence>MNKKTLVIPQNSNNIFKLNMQEIISEISNYVKEEKQEEKQAEQEDQEDEEEYENFCRICFEENNYYDNRLISPCLCKGTQKFIHIDCLKEWRQVNENNPEKRDKCEICNFNFIIKNQTDFLYYKEDVSFIMTFFRHFYVLFFSIIYGTIDYNSDFLTVKILNLLLIEDCKILKNFNIMKKNINYNGKYSYFIFYLIFIFSFVNFLTYSVLICKILKKRNKIQNYEYKTMVYKKSLILKIQQTQFLFYYYIALIIDDVNLLACVLPFICFINTFSYNIYILHTNKLLDGMNNIDEEVIYSFEDNPLLDIQSMEDIE</sequence>
<evidence type="ECO:0000256" key="7">
    <source>
        <dbReference type="ARBA" id="ARBA00022833"/>
    </source>
</evidence>
<dbReference type="Pfam" id="PF12906">
    <property type="entry name" value="RINGv"/>
    <property type="match status" value="1"/>
</dbReference>
<organism evidence="13">
    <name type="scientific">viral metagenome</name>
    <dbReference type="NCBI Taxonomy" id="1070528"/>
    <lineage>
        <taxon>unclassified sequences</taxon>
        <taxon>metagenomes</taxon>
        <taxon>organismal metagenomes</taxon>
    </lineage>
</organism>
<evidence type="ECO:0000259" key="12">
    <source>
        <dbReference type="PROSITE" id="PS51292"/>
    </source>
</evidence>
<dbReference type="PANTHER" id="PTHR46065">
    <property type="entry name" value="E3 UBIQUITIN-PROTEIN LIGASE MARCH 2/3 FAMILY MEMBER"/>
    <property type="match status" value="1"/>
</dbReference>
<keyword evidence="5" id="KW-0863">Zinc-finger</keyword>
<dbReference type="EMBL" id="MN738799">
    <property type="protein sequence ID" value="QHT37556.1"/>
    <property type="molecule type" value="Genomic_DNA"/>
</dbReference>
<keyword evidence="6" id="KW-0833">Ubl conjugation pathway</keyword>
<feature type="domain" description="RING-CH-type" evidence="12">
    <location>
        <begin position="48"/>
        <end position="115"/>
    </location>
</feature>
<dbReference type="GO" id="GO:0016740">
    <property type="term" value="F:transferase activity"/>
    <property type="evidence" value="ECO:0007669"/>
    <property type="project" value="UniProtKB-KW"/>
</dbReference>
<keyword evidence="2" id="KW-0808">Transferase</keyword>
<dbReference type="AlphaFoldDB" id="A0A6C0F6W8"/>
<evidence type="ECO:0000256" key="4">
    <source>
        <dbReference type="ARBA" id="ARBA00022723"/>
    </source>
</evidence>
<keyword evidence="3 11" id="KW-0812">Transmembrane</keyword>
<protein>
    <recommendedName>
        <fullName evidence="12">RING-CH-type domain-containing protein</fullName>
    </recommendedName>
</protein>
<dbReference type="CDD" id="cd16495">
    <property type="entry name" value="RING_CH-C4HC3_MARCH"/>
    <property type="match status" value="1"/>
</dbReference>
<evidence type="ECO:0000256" key="3">
    <source>
        <dbReference type="ARBA" id="ARBA00022692"/>
    </source>
</evidence>
<evidence type="ECO:0000256" key="6">
    <source>
        <dbReference type="ARBA" id="ARBA00022786"/>
    </source>
</evidence>
<evidence type="ECO:0000256" key="10">
    <source>
        <dbReference type="SAM" id="Coils"/>
    </source>
</evidence>
<name>A0A6C0F6W8_9ZZZZ</name>
<feature type="transmembrane region" description="Helical" evidence="11">
    <location>
        <begin position="257"/>
        <end position="280"/>
    </location>
</feature>
<evidence type="ECO:0000256" key="1">
    <source>
        <dbReference type="ARBA" id="ARBA00004141"/>
    </source>
</evidence>
<dbReference type="GO" id="GO:0016020">
    <property type="term" value="C:membrane"/>
    <property type="evidence" value="ECO:0007669"/>
    <property type="project" value="UniProtKB-SubCell"/>
</dbReference>
<dbReference type="SMART" id="SM00744">
    <property type="entry name" value="RINGv"/>
    <property type="match status" value="1"/>
</dbReference>
<evidence type="ECO:0000256" key="2">
    <source>
        <dbReference type="ARBA" id="ARBA00022679"/>
    </source>
</evidence>
<keyword evidence="4" id="KW-0479">Metal-binding</keyword>
<feature type="transmembrane region" description="Helical" evidence="11">
    <location>
        <begin position="127"/>
        <end position="149"/>
    </location>
</feature>
<evidence type="ECO:0000256" key="9">
    <source>
        <dbReference type="ARBA" id="ARBA00023136"/>
    </source>
</evidence>
<keyword evidence="8 11" id="KW-1133">Transmembrane helix</keyword>
<dbReference type="PROSITE" id="PS51292">
    <property type="entry name" value="ZF_RING_CH"/>
    <property type="match status" value="1"/>
</dbReference>
<accession>A0A6C0F6W8</accession>
<keyword evidence="7" id="KW-0862">Zinc</keyword>
<evidence type="ECO:0000256" key="5">
    <source>
        <dbReference type="ARBA" id="ARBA00022771"/>
    </source>
</evidence>
<dbReference type="Gene3D" id="3.30.40.10">
    <property type="entry name" value="Zinc/RING finger domain, C3HC4 (zinc finger)"/>
    <property type="match status" value="1"/>
</dbReference>
<evidence type="ECO:0000256" key="8">
    <source>
        <dbReference type="ARBA" id="ARBA00022989"/>
    </source>
</evidence>
<comment type="subcellular location">
    <subcellularLocation>
        <location evidence="1">Membrane</location>
        <topology evidence="1">Multi-pass membrane protein</topology>
    </subcellularLocation>
</comment>
<dbReference type="InterPro" id="IPR011016">
    <property type="entry name" value="Znf_RING-CH"/>
</dbReference>